<dbReference type="Pfam" id="PF14542">
    <property type="entry name" value="Acetyltransf_CG"/>
    <property type="match status" value="1"/>
</dbReference>
<keyword evidence="3" id="KW-1185">Reference proteome</keyword>
<name>A0A1H1WVX9_9FLAO</name>
<evidence type="ECO:0000259" key="1">
    <source>
        <dbReference type="PROSITE" id="PS51729"/>
    </source>
</evidence>
<organism evidence="2 3">
    <name type="scientific">Winogradskyella sediminis</name>
    <dbReference type="NCBI Taxonomy" id="1382466"/>
    <lineage>
        <taxon>Bacteria</taxon>
        <taxon>Pseudomonadati</taxon>
        <taxon>Bacteroidota</taxon>
        <taxon>Flavobacteriia</taxon>
        <taxon>Flavobacteriales</taxon>
        <taxon>Flavobacteriaceae</taxon>
        <taxon>Winogradskyella</taxon>
    </lineage>
</organism>
<dbReference type="Gene3D" id="3.40.630.30">
    <property type="match status" value="1"/>
</dbReference>
<dbReference type="PANTHER" id="PTHR31435">
    <property type="entry name" value="PROTEIN NATD1"/>
    <property type="match status" value="1"/>
</dbReference>
<dbReference type="AlphaFoldDB" id="A0A1H1WVX9"/>
<dbReference type="PROSITE" id="PS51729">
    <property type="entry name" value="GNAT_YJDJ"/>
    <property type="match status" value="1"/>
</dbReference>
<dbReference type="EMBL" id="LT629774">
    <property type="protein sequence ID" value="SDT00810.1"/>
    <property type="molecule type" value="Genomic_DNA"/>
</dbReference>
<sequence>MELKHHNSKNRNRVYLVDEDKEIGEIVYTYLNDHLIDISHTEIDSNYRGQNLGQKLIDELASYARNHHLKAKASCPYVAKVFERSNDYNDIIA</sequence>
<proteinExistence type="predicted"/>
<evidence type="ECO:0000313" key="2">
    <source>
        <dbReference type="EMBL" id="SDT00810.1"/>
    </source>
</evidence>
<protein>
    <recommendedName>
        <fullName evidence="1">N-acetyltransferase domain-containing protein</fullName>
    </recommendedName>
</protein>
<dbReference type="InterPro" id="IPR031165">
    <property type="entry name" value="GNAT_YJDJ"/>
</dbReference>
<feature type="domain" description="N-acetyltransferase" evidence="1">
    <location>
        <begin position="6"/>
        <end position="93"/>
    </location>
</feature>
<reference evidence="2 3" key="1">
    <citation type="submission" date="2016-10" db="EMBL/GenBank/DDBJ databases">
        <authorList>
            <person name="Varghese N."/>
            <person name="Submissions S."/>
        </authorList>
    </citation>
    <scope>NUCLEOTIDE SEQUENCE [LARGE SCALE GENOMIC DNA]</scope>
    <source>
        <strain evidence="2 3">RHA_55</strain>
    </source>
</reference>
<dbReference type="PANTHER" id="PTHR31435:SF10">
    <property type="entry name" value="BSR4717 PROTEIN"/>
    <property type="match status" value="1"/>
</dbReference>
<dbReference type="STRING" id="1249933.SAMN04489797_3002"/>
<accession>A0A1H1WVX9</accession>
<dbReference type="InterPro" id="IPR045057">
    <property type="entry name" value="Gcn5-rel_NAT"/>
</dbReference>
<dbReference type="Proteomes" id="UP000198963">
    <property type="component" value="Chromosome I"/>
</dbReference>
<dbReference type="RefSeq" id="WP_092447446.1">
    <property type="nucleotide sequence ID" value="NZ_JBLXFM010000002.1"/>
</dbReference>
<gene>
    <name evidence="2" type="ORF">SAMN04489797_3002</name>
</gene>
<evidence type="ECO:0000313" key="3">
    <source>
        <dbReference type="Proteomes" id="UP000198963"/>
    </source>
</evidence>
<dbReference type="CDD" id="cd04301">
    <property type="entry name" value="NAT_SF"/>
    <property type="match status" value="1"/>
</dbReference>
<dbReference type="InterPro" id="IPR016181">
    <property type="entry name" value="Acyl_CoA_acyltransferase"/>
</dbReference>
<dbReference type="SUPFAM" id="SSF55729">
    <property type="entry name" value="Acyl-CoA N-acyltransferases (Nat)"/>
    <property type="match status" value="1"/>
</dbReference>